<reference evidence="10" key="1">
    <citation type="submission" date="2020-10" db="EMBL/GenBank/DDBJ databases">
        <authorList>
            <person name="Castelo-Branco R."/>
            <person name="Eusebio N."/>
            <person name="Adriana R."/>
            <person name="Vieira A."/>
            <person name="Brugerolle De Fraissinette N."/>
            <person name="Rezende De Castro R."/>
            <person name="Schneider M.P."/>
            <person name="Vasconcelos V."/>
            <person name="Leao P.N."/>
        </authorList>
    </citation>
    <scope>NUCLEOTIDE SEQUENCE</scope>
    <source>
        <strain evidence="10">LEGE 11480</strain>
    </source>
</reference>
<comment type="caution">
    <text evidence="10">The sequence shown here is derived from an EMBL/GenBank/DDBJ whole genome shotgun (WGS) entry which is preliminary data.</text>
</comment>
<proteinExistence type="inferred from homology"/>
<dbReference type="GO" id="GO:0009522">
    <property type="term" value="C:photosystem I"/>
    <property type="evidence" value="ECO:0007669"/>
    <property type="project" value="UniProtKB-KW"/>
</dbReference>
<dbReference type="GO" id="GO:0031676">
    <property type="term" value="C:plasma membrane-derived thylakoid membrane"/>
    <property type="evidence" value="ECO:0007669"/>
    <property type="project" value="UniProtKB-SubCell"/>
</dbReference>
<evidence type="ECO:0000256" key="9">
    <source>
        <dbReference type="HAMAP-Rule" id="MF_00474"/>
    </source>
</evidence>
<dbReference type="InterPro" id="IPR000549">
    <property type="entry name" value="PSI_PsaG/PsaK"/>
</dbReference>
<keyword evidence="6 9" id="KW-1133">Transmembrane helix</keyword>
<evidence type="ECO:0000256" key="7">
    <source>
        <dbReference type="ARBA" id="ARBA00023078"/>
    </source>
</evidence>
<dbReference type="InterPro" id="IPR037101">
    <property type="entry name" value="PSI_PsaK_bact"/>
</dbReference>
<dbReference type="Pfam" id="PF01241">
    <property type="entry name" value="PSI_PSAK"/>
    <property type="match status" value="1"/>
</dbReference>
<keyword evidence="3 9" id="KW-0602">Photosynthesis</keyword>
<evidence type="ECO:0000256" key="5">
    <source>
        <dbReference type="ARBA" id="ARBA00022836"/>
    </source>
</evidence>
<dbReference type="Proteomes" id="UP000625316">
    <property type="component" value="Unassembled WGS sequence"/>
</dbReference>
<dbReference type="HAMAP" id="MF_00474">
    <property type="entry name" value="PSI_PsaK"/>
    <property type="match status" value="1"/>
</dbReference>
<dbReference type="PROSITE" id="PS01026">
    <property type="entry name" value="PHOTOSYSTEM_I_PSAGK"/>
    <property type="match status" value="1"/>
</dbReference>
<dbReference type="Gene3D" id="1.20.860.20">
    <property type="entry name" value="Photosystem I PsaK, reaction centre"/>
    <property type="match status" value="1"/>
</dbReference>
<comment type="subcellular location">
    <subcellularLocation>
        <location evidence="9">Cellular thylakoid membrane</location>
        <topology evidence="9">Multi-pass membrane protein</topology>
    </subcellularLocation>
    <subcellularLocation>
        <location evidence="1">Membrane</location>
        <topology evidence="1">Multi-pass membrane protein</topology>
    </subcellularLocation>
</comment>
<evidence type="ECO:0000313" key="10">
    <source>
        <dbReference type="EMBL" id="MBE9029967.1"/>
    </source>
</evidence>
<dbReference type="SUPFAM" id="SSF81563">
    <property type="entry name" value="Photosystem I reaction center subunit X, PsaK"/>
    <property type="match status" value="1"/>
</dbReference>
<evidence type="ECO:0000256" key="1">
    <source>
        <dbReference type="ARBA" id="ARBA00004141"/>
    </source>
</evidence>
<keyword evidence="11" id="KW-1185">Reference proteome</keyword>
<dbReference type="InterPro" id="IPR035982">
    <property type="entry name" value="PSI_centre_PsaK_sf"/>
</dbReference>
<feature type="transmembrane region" description="Helical" evidence="9">
    <location>
        <begin position="60"/>
        <end position="82"/>
    </location>
</feature>
<dbReference type="EMBL" id="JADEXQ010000026">
    <property type="protein sequence ID" value="MBE9029967.1"/>
    <property type="molecule type" value="Genomic_DNA"/>
</dbReference>
<evidence type="ECO:0000256" key="3">
    <source>
        <dbReference type="ARBA" id="ARBA00022531"/>
    </source>
</evidence>
<evidence type="ECO:0000313" key="11">
    <source>
        <dbReference type="Proteomes" id="UP000625316"/>
    </source>
</evidence>
<keyword evidence="8 9" id="KW-0472">Membrane</keyword>
<keyword evidence="7 9" id="KW-0793">Thylakoid</keyword>
<dbReference type="GO" id="GO:0015979">
    <property type="term" value="P:photosynthesis"/>
    <property type="evidence" value="ECO:0007669"/>
    <property type="project" value="UniProtKB-UniRule"/>
</dbReference>
<evidence type="ECO:0000256" key="4">
    <source>
        <dbReference type="ARBA" id="ARBA00022692"/>
    </source>
</evidence>
<protein>
    <recommendedName>
        <fullName evidence="9">Photosystem I reaction center subunit PsaK</fullName>
    </recommendedName>
    <alternativeName>
        <fullName evidence="9">Photosystem I subunit X</fullName>
    </alternativeName>
</protein>
<keyword evidence="4 9" id="KW-0812">Transmembrane</keyword>
<keyword evidence="5 9" id="KW-0603">Photosystem I</keyword>
<comment type="similarity">
    <text evidence="2 9">Belongs to the PsaG/PsaK family.</text>
</comment>
<accession>A0A928VLR9</accession>
<feature type="transmembrane region" description="Helical" evidence="9">
    <location>
        <begin position="20"/>
        <end position="39"/>
    </location>
</feature>
<name>A0A928VLR9_9CYAN</name>
<gene>
    <name evidence="9 10" type="primary">psaK</name>
    <name evidence="10" type="ORF">IQ266_09535</name>
</gene>
<dbReference type="AlphaFoldDB" id="A0A928VLR9"/>
<sequence>MLTLLAVAGDIPTTAAWTPAVGAVMVGCNILAIALGKAFMGTPSKPPALPMPEMFGGMGLPALLATTSLGHIIGFGAILGLASKGIL</sequence>
<dbReference type="NCBIfam" id="TIGR03049">
    <property type="entry name" value="PS_I_psaK"/>
    <property type="match status" value="1"/>
</dbReference>
<dbReference type="RefSeq" id="WP_264324794.1">
    <property type="nucleotide sequence ID" value="NZ_JADEXQ010000026.1"/>
</dbReference>
<evidence type="ECO:0000256" key="8">
    <source>
        <dbReference type="ARBA" id="ARBA00023136"/>
    </source>
</evidence>
<evidence type="ECO:0000256" key="6">
    <source>
        <dbReference type="ARBA" id="ARBA00022989"/>
    </source>
</evidence>
<dbReference type="InterPro" id="IPR017492">
    <property type="entry name" value="PSI_PsaK"/>
</dbReference>
<organism evidence="10 11">
    <name type="scientific">Romeriopsis navalis LEGE 11480</name>
    <dbReference type="NCBI Taxonomy" id="2777977"/>
    <lineage>
        <taxon>Bacteria</taxon>
        <taxon>Bacillati</taxon>
        <taxon>Cyanobacteriota</taxon>
        <taxon>Cyanophyceae</taxon>
        <taxon>Leptolyngbyales</taxon>
        <taxon>Leptolyngbyaceae</taxon>
        <taxon>Romeriopsis</taxon>
        <taxon>Romeriopsis navalis</taxon>
    </lineage>
</organism>
<evidence type="ECO:0000256" key="2">
    <source>
        <dbReference type="ARBA" id="ARBA00006458"/>
    </source>
</evidence>